<reference evidence="8 9" key="1">
    <citation type="submission" date="2018-08" db="EMBL/GenBank/DDBJ databases">
        <title>Actinomadura jelena sp. nov., a novel Actinomycete isolated from soil in Chad.</title>
        <authorList>
            <person name="Shi L."/>
        </authorList>
    </citation>
    <scope>NUCLEOTIDE SEQUENCE [LARGE SCALE GENOMIC DNA]</scope>
    <source>
        <strain evidence="8 9">NEAU-G17</strain>
    </source>
</reference>
<evidence type="ECO:0000256" key="4">
    <source>
        <dbReference type="PIRSR" id="PIRSR606710-1"/>
    </source>
</evidence>
<comment type="caution">
    <text evidence="8">The sequence shown here is derived from an EMBL/GenBank/DDBJ whole genome shotgun (WGS) entry which is preliminary data.</text>
</comment>
<protein>
    <recommendedName>
        <fullName evidence="10">Family 43 glycosylhydrolase</fullName>
    </recommendedName>
</protein>
<sequence>MSLVPSRRQLLIAASSALAVAGSVAAWTATDAPGPASPRAMLSGKDATAAASGPRLAIASKFADPGVLKVGTTYYAYATNIPGRTVPVATATSARGPWKVRPTGVLPKLGAWAKPGQTWAPEVTRRPDGTFVLYYTASSRTRKTGCVGAAVARSPLGPFRPVGSGPLVCDVPRSATQGKLRGEIIDAGSFVEGRNRYLVYKVGYNGYYKPSFLLLQRLSADGLHRVGAPKVILKQTSEPYTTEAPFLVKHGSKYVLFYSAGFYGSDVYQTRYAVASRLGGPYTKAAKPLMTTQSLGRKVNGPGGASVLHDGNTWWIVFHGALDPKNPARPSPMPRPKPLMRGMYVAQLGWSGDHPVVR</sequence>
<evidence type="ECO:0000313" key="9">
    <source>
        <dbReference type="Proteomes" id="UP000261811"/>
    </source>
</evidence>
<feature type="signal peptide" evidence="7">
    <location>
        <begin position="1"/>
        <end position="25"/>
    </location>
</feature>
<dbReference type="GO" id="GO:0004553">
    <property type="term" value="F:hydrolase activity, hydrolyzing O-glycosyl compounds"/>
    <property type="evidence" value="ECO:0007669"/>
    <property type="project" value="InterPro"/>
</dbReference>
<keyword evidence="3 6" id="KW-0326">Glycosidase</keyword>
<dbReference type="EMBL" id="QURH01000306">
    <property type="protein sequence ID" value="RFU40125.1"/>
    <property type="molecule type" value="Genomic_DNA"/>
</dbReference>
<name>A0A372JJC7_9ACTN</name>
<dbReference type="OrthoDB" id="9758923at2"/>
<dbReference type="Gene3D" id="2.115.10.20">
    <property type="entry name" value="Glycosyl hydrolase domain, family 43"/>
    <property type="match status" value="1"/>
</dbReference>
<feature type="active site" description="Proton acceptor" evidence="4">
    <location>
        <position position="64"/>
    </location>
</feature>
<evidence type="ECO:0000256" key="1">
    <source>
        <dbReference type="ARBA" id="ARBA00009865"/>
    </source>
</evidence>
<dbReference type="Pfam" id="PF04616">
    <property type="entry name" value="Glyco_hydro_43"/>
    <property type="match status" value="1"/>
</dbReference>
<organism evidence="8 9">
    <name type="scientific">Actinomadura logoneensis</name>
    <dbReference type="NCBI Taxonomy" id="2293572"/>
    <lineage>
        <taxon>Bacteria</taxon>
        <taxon>Bacillati</taxon>
        <taxon>Actinomycetota</taxon>
        <taxon>Actinomycetes</taxon>
        <taxon>Streptosporangiales</taxon>
        <taxon>Thermomonosporaceae</taxon>
        <taxon>Actinomadura</taxon>
    </lineage>
</organism>
<keyword evidence="7" id="KW-0732">Signal</keyword>
<dbReference type="PANTHER" id="PTHR42812">
    <property type="entry name" value="BETA-XYLOSIDASE"/>
    <property type="match status" value="1"/>
</dbReference>
<dbReference type="PROSITE" id="PS51318">
    <property type="entry name" value="TAT"/>
    <property type="match status" value="1"/>
</dbReference>
<feature type="active site" description="Proton donor" evidence="4">
    <location>
        <position position="243"/>
    </location>
</feature>
<dbReference type="InterPro" id="IPR006311">
    <property type="entry name" value="TAT_signal"/>
</dbReference>
<evidence type="ECO:0000256" key="2">
    <source>
        <dbReference type="ARBA" id="ARBA00022801"/>
    </source>
</evidence>
<dbReference type="AlphaFoldDB" id="A0A372JJC7"/>
<feature type="site" description="Important for catalytic activity, responsible for pKa modulation of the active site Glu and correct orientation of both the proton donor and substrate" evidence="5">
    <location>
        <position position="186"/>
    </location>
</feature>
<gene>
    <name evidence="8" type="ORF">DZF91_18770</name>
</gene>
<evidence type="ECO:0000313" key="8">
    <source>
        <dbReference type="EMBL" id="RFU40125.1"/>
    </source>
</evidence>
<dbReference type="Proteomes" id="UP000261811">
    <property type="component" value="Unassembled WGS sequence"/>
</dbReference>
<dbReference type="InterPro" id="IPR006710">
    <property type="entry name" value="Glyco_hydro_43"/>
</dbReference>
<dbReference type="CDD" id="cd08999">
    <property type="entry name" value="GH43_ABN-like"/>
    <property type="match status" value="1"/>
</dbReference>
<evidence type="ECO:0000256" key="6">
    <source>
        <dbReference type="RuleBase" id="RU361187"/>
    </source>
</evidence>
<evidence type="ECO:0000256" key="5">
    <source>
        <dbReference type="PIRSR" id="PIRSR606710-2"/>
    </source>
</evidence>
<proteinExistence type="inferred from homology"/>
<dbReference type="RefSeq" id="WP_117358757.1">
    <property type="nucleotide sequence ID" value="NZ_QURH01000306.1"/>
</dbReference>
<evidence type="ECO:0008006" key="10">
    <source>
        <dbReference type="Google" id="ProtNLM"/>
    </source>
</evidence>
<dbReference type="InterPro" id="IPR023296">
    <property type="entry name" value="Glyco_hydro_beta-prop_sf"/>
</dbReference>
<dbReference type="InterPro" id="IPR051795">
    <property type="entry name" value="Glycosyl_Hydrlase_43"/>
</dbReference>
<dbReference type="GO" id="GO:0005975">
    <property type="term" value="P:carbohydrate metabolic process"/>
    <property type="evidence" value="ECO:0007669"/>
    <property type="project" value="InterPro"/>
</dbReference>
<keyword evidence="2 6" id="KW-0378">Hydrolase</keyword>
<keyword evidence="9" id="KW-1185">Reference proteome</keyword>
<accession>A0A372JJC7</accession>
<dbReference type="PANTHER" id="PTHR42812:SF5">
    <property type="entry name" value="ENDO-ARABINASE"/>
    <property type="match status" value="1"/>
</dbReference>
<feature type="chain" id="PRO_5038598671" description="Family 43 glycosylhydrolase" evidence="7">
    <location>
        <begin position="26"/>
        <end position="358"/>
    </location>
</feature>
<dbReference type="SUPFAM" id="SSF75005">
    <property type="entry name" value="Arabinanase/levansucrase/invertase"/>
    <property type="match status" value="1"/>
</dbReference>
<comment type="similarity">
    <text evidence="1 6">Belongs to the glycosyl hydrolase 43 family.</text>
</comment>
<evidence type="ECO:0000256" key="7">
    <source>
        <dbReference type="SAM" id="SignalP"/>
    </source>
</evidence>
<evidence type="ECO:0000256" key="3">
    <source>
        <dbReference type="ARBA" id="ARBA00023295"/>
    </source>
</evidence>